<dbReference type="PROSITE" id="PS51935">
    <property type="entry name" value="NLPC_P60"/>
    <property type="match status" value="1"/>
</dbReference>
<evidence type="ECO:0000313" key="8">
    <source>
        <dbReference type="EMBL" id="UJF34690.1"/>
    </source>
</evidence>
<dbReference type="Pfam" id="PF00877">
    <property type="entry name" value="NLPC_P60"/>
    <property type="match status" value="1"/>
</dbReference>
<evidence type="ECO:0000256" key="4">
    <source>
        <dbReference type="ARBA" id="ARBA00022807"/>
    </source>
</evidence>
<evidence type="ECO:0000313" key="9">
    <source>
        <dbReference type="Proteomes" id="UP001649230"/>
    </source>
</evidence>
<dbReference type="Proteomes" id="UP001649230">
    <property type="component" value="Chromosome"/>
</dbReference>
<evidence type="ECO:0000256" key="3">
    <source>
        <dbReference type="ARBA" id="ARBA00022801"/>
    </source>
</evidence>
<name>A0ABY3SNI4_9BACL</name>
<reference evidence="8 9" key="1">
    <citation type="journal article" date="2024" name="Int. J. Syst. Evol. Microbiol.">
        <title>Paenibacillus hexagrammi sp. nov., a novel bacterium isolated from the gut content of Hexagrammos agrammus.</title>
        <authorList>
            <person name="Jung H.K."/>
            <person name="Kim D.G."/>
            <person name="Zin H."/>
            <person name="Park J."/>
            <person name="Jung H."/>
            <person name="Kim Y.O."/>
            <person name="Kong H.J."/>
            <person name="Kim J.W."/>
            <person name="Kim Y.S."/>
        </authorList>
    </citation>
    <scope>NUCLEOTIDE SEQUENCE [LARGE SCALE GENOMIC DNA]</scope>
    <source>
        <strain evidence="8 9">YPD9-1</strain>
    </source>
</reference>
<dbReference type="SUPFAM" id="SSF55383">
    <property type="entry name" value="Copper amine oxidase, domain N"/>
    <property type="match status" value="1"/>
</dbReference>
<comment type="similarity">
    <text evidence="1">Belongs to the peptidase C40 family.</text>
</comment>
<evidence type="ECO:0000256" key="2">
    <source>
        <dbReference type="ARBA" id="ARBA00022670"/>
    </source>
</evidence>
<dbReference type="EMBL" id="CP090978">
    <property type="protein sequence ID" value="UJF34690.1"/>
    <property type="molecule type" value="Genomic_DNA"/>
</dbReference>
<feature type="domain" description="NlpC/P60" evidence="7">
    <location>
        <begin position="249"/>
        <end position="380"/>
    </location>
</feature>
<keyword evidence="3" id="KW-0378">Hydrolase</keyword>
<feature type="region of interest" description="Disordered" evidence="5">
    <location>
        <begin position="24"/>
        <end position="64"/>
    </location>
</feature>
<sequence>MWNKLRSTAIGSMIVILATTTACGSNQASPKSNNPNNPNGASVTQTPSAQMNADTSLGPRSLAQNNQGMTMLGASDASVPIKAIGNANYVSAIDLAKTVRFQTDWDEANADRFLIGDNDANYEITMNSTKAMKDGSEIHVSQPFVKEGGTPYIPIAALGDLFQEDMSYEVKDGNLLVHPSSEPTIEHEDDPSPKAAGAELDFGEDPNDPFKGGDVGVNPASVEDGTGQPVDLEVWAAEGDTQDVPVLKNIDINGLIRKGRQYLGVKYKFGAKPYSVSGRFDCSTFTQYVFGKYGVKLPRLARQQSNHGTLVSRKNLRKGDLMFYYVPGRFKSNKTVGHVGIYIGNMQMLHASPEPKNGVQISSINKAYWKETFLRARRVAY</sequence>
<dbReference type="Gene3D" id="3.90.1720.10">
    <property type="entry name" value="endopeptidase domain like (from Nostoc punctiforme)"/>
    <property type="match status" value="1"/>
</dbReference>
<keyword evidence="2" id="KW-0645">Protease</keyword>
<proteinExistence type="inferred from homology"/>
<feature type="chain" id="PRO_5047547560" evidence="6">
    <location>
        <begin position="25"/>
        <end position="381"/>
    </location>
</feature>
<dbReference type="PANTHER" id="PTHR47053:SF1">
    <property type="entry name" value="MUREIN DD-ENDOPEPTIDASE MEPH-RELATED"/>
    <property type="match status" value="1"/>
</dbReference>
<dbReference type="InterPro" id="IPR051202">
    <property type="entry name" value="Peptidase_C40"/>
</dbReference>
<dbReference type="PROSITE" id="PS51257">
    <property type="entry name" value="PROKAR_LIPOPROTEIN"/>
    <property type="match status" value="1"/>
</dbReference>
<keyword evidence="9" id="KW-1185">Reference proteome</keyword>
<dbReference type="PANTHER" id="PTHR47053">
    <property type="entry name" value="MUREIN DD-ENDOPEPTIDASE MEPH-RELATED"/>
    <property type="match status" value="1"/>
</dbReference>
<feature type="compositionally biased region" description="Polar residues" evidence="5">
    <location>
        <begin position="40"/>
        <end position="55"/>
    </location>
</feature>
<keyword evidence="6" id="KW-0732">Signal</keyword>
<dbReference type="InterPro" id="IPR000064">
    <property type="entry name" value="NLP_P60_dom"/>
</dbReference>
<organism evidence="8 9">
    <name type="scientific">Paenibacillus hexagrammi</name>
    <dbReference type="NCBI Taxonomy" id="2908839"/>
    <lineage>
        <taxon>Bacteria</taxon>
        <taxon>Bacillati</taxon>
        <taxon>Bacillota</taxon>
        <taxon>Bacilli</taxon>
        <taxon>Bacillales</taxon>
        <taxon>Paenibacillaceae</taxon>
        <taxon>Paenibacillus</taxon>
    </lineage>
</organism>
<accession>A0ABY3SNI4</accession>
<evidence type="ECO:0000256" key="5">
    <source>
        <dbReference type="SAM" id="MobiDB-lite"/>
    </source>
</evidence>
<evidence type="ECO:0000259" key="7">
    <source>
        <dbReference type="PROSITE" id="PS51935"/>
    </source>
</evidence>
<keyword evidence="4" id="KW-0788">Thiol protease</keyword>
<feature type="region of interest" description="Disordered" evidence="5">
    <location>
        <begin position="177"/>
        <end position="223"/>
    </location>
</feature>
<dbReference type="SUPFAM" id="SSF54001">
    <property type="entry name" value="Cysteine proteinases"/>
    <property type="match status" value="1"/>
</dbReference>
<dbReference type="InterPro" id="IPR038765">
    <property type="entry name" value="Papain-like_cys_pep_sf"/>
</dbReference>
<dbReference type="InterPro" id="IPR012854">
    <property type="entry name" value="Cu_amine_oxidase-like_N"/>
</dbReference>
<feature type="signal peptide" evidence="6">
    <location>
        <begin position="1"/>
        <end position="24"/>
    </location>
</feature>
<evidence type="ECO:0000256" key="1">
    <source>
        <dbReference type="ARBA" id="ARBA00007074"/>
    </source>
</evidence>
<protein>
    <submittedName>
        <fullName evidence="8">C40 family peptidase</fullName>
    </submittedName>
</protein>
<evidence type="ECO:0000256" key="6">
    <source>
        <dbReference type="SAM" id="SignalP"/>
    </source>
</evidence>
<dbReference type="Pfam" id="PF07833">
    <property type="entry name" value="Cu_amine_oxidN1"/>
    <property type="match status" value="1"/>
</dbReference>
<dbReference type="InterPro" id="IPR036582">
    <property type="entry name" value="Mao_N_sf"/>
</dbReference>
<gene>
    <name evidence="8" type="ORF">L0M14_05825</name>
</gene>
<feature type="compositionally biased region" description="Low complexity" evidence="5">
    <location>
        <begin position="25"/>
        <end position="39"/>
    </location>
</feature>
<dbReference type="RefSeq" id="WP_235121264.1">
    <property type="nucleotide sequence ID" value="NZ_CP090978.1"/>
</dbReference>